<dbReference type="Gene3D" id="1.20.1280.50">
    <property type="match status" value="1"/>
</dbReference>
<reference evidence="2 3" key="1">
    <citation type="journal article" date="2018" name="Nat. Ecol. Evol.">
        <title>Pezizomycetes genomes reveal the molecular basis of ectomycorrhizal truffle lifestyle.</title>
        <authorList>
            <person name="Murat C."/>
            <person name="Payen T."/>
            <person name="Noel B."/>
            <person name="Kuo A."/>
            <person name="Morin E."/>
            <person name="Chen J."/>
            <person name="Kohler A."/>
            <person name="Krizsan K."/>
            <person name="Balestrini R."/>
            <person name="Da Silva C."/>
            <person name="Montanini B."/>
            <person name="Hainaut M."/>
            <person name="Levati E."/>
            <person name="Barry K.W."/>
            <person name="Belfiori B."/>
            <person name="Cichocki N."/>
            <person name="Clum A."/>
            <person name="Dockter R.B."/>
            <person name="Fauchery L."/>
            <person name="Guy J."/>
            <person name="Iotti M."/>
            <person name="Le Tacon F."/>
            <person name="Lindquist E.A."/>
            <person name="Lipzen A."/>
            <person name="Malagnac F."/>
            <person name="Mello A."/>
            <person name="Molinier V."/>
            <person name="Miyauchi S."/>
            <person name="Poulain J."/>
            <person name="Riccioni C."/>
            <person name="Rubini A."/>
            <person name="Sitrit Y."/>
            <person name="Splivallo R."/>
            <person name="Traeger S."/>
            <person name="Wang M."/>
            <person name="Zifcakova L."/>
            <person name="Wipf D."/>
            <person name="Zambonelli A."/>
            <person name="Paolocci F."/>
            <person name="Nowrousian M."/>
            <person name="Ottonello S."/>
            <person name="Baldrian P."/>
            <person name="Spatafora J.W."/>
            <person name="Henrissat B."/>
            <person name="Nagy L.G."/>
            <person name="Aury J.M."/>
            <person name="Wincker P."/>
            <person name="Grigoriev I.V."/>
            <person name="Bonfante P."/>
            <person name="Martin F.M."/>
        </authorList>
    </citation>
    <scope>NUCLEOTIDE SEQUENCE [LARGE SCALE GENOMIC DNA]</scope>
    <source>
        <strain evidence="2 3">RN42</strain>
    </source>
</reference>
<evidence type="ECO:0000313" key="3">
    <source>
        <dbReference type="Proteomes" id="UP000275078"/>
    </source>
</evidence>
<evidence type="ECO:0000313" key="2">
    <source>
        <dbReference type="EMBL" id="RPA74523.1"/>
    </source>
</evidence>
<evidence type="ECO:0000259" key="1">
    <source>
        <dbReference type="Pfam" id="PF12937"/>
    </source>
</evidence>
<dbReference type="InterPro" id="IPR036047">
    <property type="entry name" value="F-box-like_dom_sf"/>
</dbReference>
<accession>A0A3N4HL12</accession>
<gene>
    <name evidence="2" type="ORF">BJ508DRAFT_312822</name>
</gene>
<feature type="domain" description="F-box" evidence="1">
    <location>
        <begin position="14"/>
        <end position="50"/>
    </location>
</feature>
<dbReference type="EMBL" id="ML119788">
    <property type="protein sequence ID" value="RPA74523.1"/>
    <property type="molecule type" value="Genomic_DNA"/>
</dbReference>
<dbReference type="Pfam" id="PF12937">
    <property type="entry name" value="F-box-like"/>
    <property type="match status" value="1"/>
</dbReference>
<proteinExistence type="predicted"/>
<sequence length="620" mass="71343">MTHQFFSPSLGSLSLLPVELRLAILSYLSNVELIRCVMPVSRAWAELMHDYCVQVRLRSLIPVSHTVLEQMSSFLNVFLFFYAKVKSSTTRVSSLERLIDSKVELSSTTEIYNEPHVYASVPSGKWVGISPREVYRDEWFLYYRSHDFDIDGIELNRICKEGMPHDYVCLECDIYSEFRLHDFREIGDRAIITCVRIPDHECLRSCSAVLFAVEIFHEWSQPVRILWAYKGHDLLAEEVSNGALDYAHALTNQHHAQTDADTSFIIHHPPHRLQHTEHCGLIHLNSTMYLLDHLSGMMIPWLRLSQTHLETSTSFEVSPREKHTLMPFTSGQYVLTTRPFYHDANCFGVEFIIRDANIPASSEKGGPLFYGAIPMDRMDWWESIGMDDTIHFEAGDDYMKTPDTESIMFYYCLYSEVTETSRVSNSEDDVYTCYPLSPVVWTTSICLSNISSPSLSNPTFSIFPLSLELYPDTCFDSPSQSYRHILDPTRRTFISEVISHPTLTELTVESPETIPMAGAIFYYKTASHFAPESSPISKPSNILWPVLPLVEVRSVYWTEEQPISVYDWEKYISLNYGWGRYTDPYAPKEIRPTRGLSRILPDRVEFGDRVCFLEDQDASL</sequence>
<keyword evidence="3" id="KW-1185">Reference proteome</keyword>
<dbReference type="SUPFAM" id="SSF81383">
    <property type="entry name" value="F-box domain"/>
    <property type="match status" value="1"/>
</dbReference>
<name>A0A3N4HL12_ASCIM</name>
<dbReference type="Proteomes" id="UP000275078">
    <property type="component" value="Unassembled WGS sequence"/>
</dbReference>
<dbReference type="AlphaFoldDB" id="A0A3N4HL12"/>
<dbReference type="InterPro" id="IPR001810">
    <property type="entry name" value="F-box_dom"/>
</dbReference>
<protein>
    <recommendedName>
        <fullName evidence="1">F-box domain-containing protein</fullName>
    </recommendedName>
</protein>
<organism evidence="2 3">
    <name type="scientific">Ascobolus immersus RN42</name>
    <dbReference type="NCBI Taxonomy" id="1160509"/>
    <lineage>
        <taxon>Eukaryota</taxon>
        <taxon>Fungi</taxon>
        <taxon>Dikarya</taxon>
        <taxon>Ascomycota</taxon>
        <taxon>Pezizomycotina</taxon>
        <taxon>Pezizomycetes</taxon>
        <taxon>Pezizales</taxon>
        <taxon>Ascobolaceae</taxon>
        <taxon>Ascobolus</taxon>
    </lineage>
</organism>